<dbReference type="InterPro" id="IPR009027">
    <property type="entry name" value="Ribosomal_bL9/RNase_H1_N"/>
</dbReference>
<dbReference type="SUPFAM" id="SSF55658">
    <property type="entry name" value="L9 N-domain-like"/>
    <property type="match status" value="1"/>
</dbReference>
<reference evidence="4" key="1">
    <citation type="submission" date="2023-07" db="EMBL/GenBank/DDBJ databases">
        <title>A chromosome-level genome assembly of Lolium multiflorum.</title>
        <authorList>
            <person name="Chen Y."/>
            <person name="Copetti D."/>
            <person name="Kolliker R."/>
            <person name="Studer B."/>
        </authorList>
    </citation>
    <scope>NUCLEOTIDE SEQUENCE</scope>
    <source>
        <strain evidence="4">02402/16</strain>
        <tissue evidence="4">Leaf</tissue>
    </source>
</reference>
<feature type="compositionally biased region" description="Polar residues" evidence="1">
    <location>
        <begin position="10"/>
        <end position="19"/>
    </location>
</feature>
<evidence type="ECO:0000259" key="3">
    <source>
        <dbReference type="Pfam" id="PF01693"/>
    </source>
</evidence>
<keyword evidence="2" id="KW-0812">Transmembrane</keyword>
<evidence type="ECO:0000256" key="1">
    <source>
        <dbReference type="SAM" id="MobiDB-lite"/>
    </source>
</evidence>
<keyword evidence="2" id="KW-0472">Membrane</keyword>
<proteinExistence type="predicted"/>
<dbReference type="Proteomes" id="UP001231189">
    <property type="component" value="Unassembled WGS sequence"/>
</dbReference>
<dbReference type="InterPro" id="IPR037056">
    <property type="entry name" value="RNase_H1_N_sf"/>
</dbReference>
<accession>A0AAD8SIM5</accession>
<sequence length="331" mass="36447">MAKDPDPSWGRSTGASSIIRQPIVRRPARRAAPPVVTATTSRHKKLLGASTPQPPPAEPKGKAAAPLSPIPSPKEDDIDDDGPVDVDAYLNTGADIDDLYMVGADEEPFRARDEPAGPPKATKQRLVFSGFSEETPPAADTQDPTAANIFSPNTLLKKVNKQFEASGPLLRRSPVKDLVRTRRSPSQPPPTIRHRDSMVPPSKDGLTRMHEAGKPILGPELQHSLGDMLPLQDSIQVLENILLKDKDPNYPVFEMPTYVVYKGRVPGVYEEWQDCLEQVHKFSGNSYKGYTAREEAVAQWRAHVGKKKNRLKFLVPLLLTATAVVLYFTLV</sequence>
<feature type="compositionally biased region" description="Low complexity" evidence="1">
    <location>
        <begin position="30"/>
        <end position="40"/>
    </location>
</feature>
<organism evidence="4 5">
    <name type="scientific">Lolium multiflorum</name>
    <name type="common">Italian ryegrass</name>
    <name type="synonym">Lolium perenne subsp. multiflorum</name>
    <dbReference type="NCBI Taxonomy" id="4521"/>
    <lineage>
        <taxon>Eukaryota</taxon>
        <taxon>Viridiplantae</taxon>
        <taxon>Streptophyta</taxon>
        <taxon>Embryophyta</taxon>
        <taxon>Tracheophyta</taxon>
        <taxon>Spermatophyta</taxon>
        <taxon>Magnoliopsida</taxon>
        <taxon>Liliopsida</taxon>
        <taxon>Poales</taxon>
        <taxon>Poaceae</taxon>
        <taxon>BOP clade</taxon>
        <taxon>Pooideae</taxon>
        <taxon>Poodae</taxon>
        <taxon>Poeae</taxon>
        <taxon>Poeae Chloroplast Group 2 (Poeae type)</taxon>
        <taxon>Loliodinae</taxon>
        <taxon>Loliinae</taxon>
        <taxon>Lolium</taxon>
    </lineage>
</organism>
<feature type="region of interest" description="Disordered" evidence="1">
    <location>
        <begin position="1"/>
        <end position="89"/>
    </location>
</feature>
<feature type="domain" description="Ribonuclease H1 N-terminal" evidence="3">
    <location>
        <begin position="258"/>
        <end position="297"/>
    </location>
</feature>
<feature type="transmembrane region" description="Helical" evidence="2">
    <location>
        <begin position="311"/>
        <end position="330"/>
    </location>
</feature>
<dbReference type="InterPro" id="IPR011320">
    <property type="entry name" value="RNase_H1_N"/>
</dbReference>
<gene>
    <name evidence="4" type="ORF">QYE76_070149</name>
</gene>
<name>A0AAD8SIM5_LOLMU</name>
<keyword evidence="2" id="KW-1133">Transmembrane helix</keyword>
<dbReference type="Gene3D" id="3.40.970.10">
    <property type="entry name" value="Ribonuclease H1, N-terminal domain"/>
    <property type="match status" value="1"/>
</dbReference>
<evidence type="ECO:0000313" key="4">
    <source>
        <dbReference type="EMBL" id="KAK1652344.1"/>
    </source>
</evidence>
<dbReference type="EMBL" id="JAUUTY010000004">
    <property type="protein sequence ID" value="KAK1652344.1"/>
    <property type="molecule type" value="Genomic_DNA"/>
</dbReference>
<protein>
    <recommendedName>
        <fullName evidence="3">Ribonuclease H1 N-terminal domain-containing protein</fullName>
    </recommendedName>
</protein>
<feature type="region of interest" description="Disordered" evidence="1">
    <location>
        <begin position="177"/>
        <end position="201"/>
    </location>
</feature>
<comment type="caution">
    <text evidence="4">The sequence shown here is derived from an EMBL/GenBank/DDBJ whole genome shotgun (WGS) entry which is preliminary data.</text>
</comment>
<evidence type="ECO:0000313" key="5">
    <source>
        <dbReference type="Proteomes" id="UP001231189"/>
    </source>
</evidence>
<dbReference type="AlphaFoldDB" id="A0AAD8SIM5"/>
<dbReference type="Pfam" id="PF01693">
    <property type="entry name" value="Cauli_VI"/>
    <property type="match status" value="1"/>
</dbReference>
<evidence type="ECO:0000256" key="2">
    <source>
        <dbReference type="SAM" id="Phobius"/>
    </source>
</evidence>
<keyword evidence="5" id="KW-1185">Reference proteome</keyword>